<organism evidence="1 2">
    <name type="scientific">Amycolatopsis ultiminotia</name>
    <dbReference type="NCBI Taxonomy" id="543629"/>
    <lineage>
        <taxon>Bacteria</taxon>
        <taxon>Bacillati</taxon>
        <taxon>Actinomycetota</taxon>
        <taxon>Actinomycetes</taxon>
        <taxon>Pseudonocardiales</taxon>
        <taxon>Pseudonocardiaceae</taxon>
        <taxon>Amycolatopsis</taxon>
    </lineage>
</organism>
<sequence length="91" mass="10570">MSIPDYVRDRAALQRLLDRWGVPTNAYELDPLRVGAGSTLVDDVVMIAPVGRRWAVWYRERGKDYDLREFETESLACLDMAMRLRRLLGIE</sequence>
<proteinExistence type="predicted"/>
<reference evidence="2" key="1">
    <citation type="journal article" date="2019" name="Int. J. Syst. Evol. Microbiol.">
        <title>The Global Catalogue of Microorganisms (GCM) 10K type strain sequencing project: providing services to taxonomists for standard genome sequencing and annotation.</title>
        <authorList>
            <consortium name="The Broad Institute Genomics Platform"/>
            <consortium name="The Broad Institute Genome Sequencing Center for Infectious Disease"/>
            <person name="Wu L."/>
            <person name="Ma J."/>
        </authorList>
    </citation>
    <scope>NUCLEOTIDE SEQUENCE [LARGE SCALE GENOMIC DNA]</scope>
    <source>
        <strain evidence="2">JCM 16898</strain>
    </source>
</reference>
<dbReference type="EMBL" id="BAAAZN010000003">
    <property type="protein sequence ID" value="GAA3533611.1"/>
    <property type="molecule type" value="Genomic_DNA"/>
</dbReference>
<comment type="caution">
    <text evidence="1">The sequence shown here is derived from an EMBL/GenBank/DDBJ whole genome shotgun (WGS) entry which is preliminary data.</text>
</comment>
<evidence type="ECO:0000313" key="1">
    <source>
        <dbReference type="EMBL" id="GAA3533611.1"/>
    </source>
</evidence>
<evidence type="ECO:0000313" key="2">
    <source>
        <dbReference type="Proteomes" id="UP001500689"/>
    </source>
</evidence>
<accession>A0ABP6VD84</accession>
<keyword evidence="2" id="KW-1185">Reference proteome</keyword>
<gene>
    <name evidence="1" type="ORF">GCM10022222_16170</name>
</gene>
<protein>
    <submittedName>
        <fullName evidence="1">Uncharacterized protein</fullName>
    </submittedName>
</protein>
<dbReference type="Proteomes" id="UP001500689">
    <property type="component" value="Unassembled WGS sequence"/>
</dbReference>
<name>A0ABP6VD84_9PSEU</name>